<feature type="region of interest" description="Disordered" evidence="1">
    <location>
        <begin position="191"/>
        <end position="248"/>
    </location>
</feature>
<feature type="compositionally biased region" description="Low complexity" evidence="1">
    <location>
        <begin position="191"/>
        <end position="221"/>
    </location>
</feature>
<dbReference type="GO" id="GO:0030139">
    <property type="term" value="C:endocytic vesicle"/>
    <property type="evidence" value="ECO:0007669"/>
    <property type="project" value="TreeGrafter"/>
</dbReference>
<reference evidence="4" key="1">
    <citation type="submission" date="2017-03" db="EMBL/GenBank/DDBJ databases">
        <authorList>
            <person name="Sharma R."/>
            <person name="Thines M."/>
        </authorList>
    </citation>
    <scope>NUCLEOTIDE SEQUENCE [LARGE SCALE GENOMIC DNA]</scope>
</reference>
<dbReference type="SMART" id="SM00167">
    <property type="entry name" value="VPS9"/>
    <property type="match status" value="1"/>
</dbReference>
<dbReference type="PANTHER" id="PTHR23101">
    <property type="entry name" value="RAB GDP/GTP EXCHANGE FACTOR"/>
    <property type="match status" value="1"/>
</dbReference>
<dbReference type="PANTHER" id="PTHR23101:SF97">
    <property type="entry name" value="DOMAIN PROTEIN, PUTATIVE (AFU_ORTHOLOGUE AFUA_2G10890)-RELATED"/>
    <property type="match status" value="1"/>
</dbReference>
<dbReference type="SUPFAM" id="SSF109993">
    <property type="entry name" value="VPS9 domain"/>
    <property type="match status" value="1"/>
</dbReference>
<accession>A0A1W5DBP2</accession>
<dbReference type="AlphaFoldDB" id="A0A1W5DBP2"/>
<protein>
    <submittedName>
        <fullName evidence="3">Vacuolar sorting protein 9, subgroup</fullName>
    </submittedName>
</protein>
<feature type="domain" description="VPS9" evidence="2">
    <location>
        <begin position="290"/>
        <end position="447"/>
    </location>
</feature>
<feature type="compositionally biased region" description="Polar residues" evidence="1">
    <location>
        <begin position="222"/>
        <end position="247"/>
    </location>
</feature>
<dbReference type="InterPro" id="IPR003123">
    <property type="entry name" value="VPS9"/>
</dbReference>
<evidence type="ECO:0000259" key="2">
    <source>
        <dbReference type="PROSITE" id="PS51205"/>
    </source>
</evidence>
<evidence type="ECO:0000256" key="1">
    <source>
        <dbReference type="SAM" id="MobiDB-lite"/>
    </source>
</evidence>
<organism evidence="3 4">
    <name type="scientific">Lasallia pustulata</name>
    <dbReference type="NCBI Taxonomy" id="136370"/>
    <lineage>
        <taxon>Eukaryota</taxon>
        <taxon>Fungi</taxon>
        <taxon>Dikarya</taxon>
        <taxon>Ascomycota</taxon>
        <taxon>Pezizomycotina</taxon>
        <taxon>Lecanoromycetes</taxon>
        <taxon>OSLEUM clade</taxon>
        <taxon>Umbilicariomycetidae</taxon>
        <taxon>Umbilicariales</taxon>
        <taxon>Umbilicariaceae</taxon>
        <taxon>Lasallia</taxon>
    </lineage>
</organism>
<dbReference type="GO" id="GO:0031267">
    <property type="term" value="F:small GTPase binding"/>
    <property type="evidence" value="ECO:0007669"/>
    <property type="project" value="TreeGrafter"/>
</dbReference>
<dbReference type="InterPro" id="IPR037191">
    <property type="entry name" value="VPS9_dom_sf"/>
</dbReference>
<feature type="region of interest" description="Disordered" evidence="1">
    <location>
        <begin position="604"/>
        <end position="697"/>
    </location>
</feature>
<dbReference type="Gene3D" id="1.20.1050.80">
    <property type="entry name" value="VPS9 domain"/>
    <property type="match status" value="1"/>
</dbReference>
<keyword evidence="4" id="KW-1185">Reference proteome</keyword>
<dbReference type="PROSITE" id="PS51205">
    <property type="entry name" value="VPS9"/>
    <property type="match status" value="1"/>
</dbReference>
<dbReference type="GO" id="GO:0005829">
    <property type="term" value="C:cytosol"/>
    <property type="evidence" value="ECO:0007669"/>
    <property type="project" value="TreeGrafter"/>
</dbReference>
<feature type="compositionally biased region" description="Polar residues" evidence="1">
    <location>
        <begin position="613"/>
        <end position="632"/>
    </location>
</feature>
<feature type="compositionally biased region" description="Low complexity" evidence="1">
    <location>
        <begin position="478"/>
        <end position="513"/>
    </location>
</feature>
<sequence length="808" mass="86073">MIHASTAGHLEPVLSGCIALYCLAKSTTTLAAMTNDRHAGEPAFRRPQPLQVTKSFSRLEPAVRSPVSRSRASTVHAGTISRGLAPESMDLDLNQYGGSFEDGVVDEKGSHGVFEASKADTATDDLPKDVPEGFDELPIELISLTDRFISSLTAKVHATPPSVDKLSDLFQDFYIRAESHISTHISTLSSRIHRNASPAPSASSRNSRSSSLALSGANLRSQGSKDTLSSLNSQNVVPEQQMLTPQEISDRKKARRLLVHKGTALEEAVEKRVCESVYDRIWRHRSTLDEVRDEKLRSRTAALALVGIGLKDLGIEMGNPPSGSEEPEGTIEGKIEHWISKAREGLLKMNEARCPLGKLKHLATTYKSILDLLTELHQSSSSADEILPTLIYTLITTPPEGINVISNLQFIQRFRAASKVDGEAAYLLTTLDAAITFLETVDLASLRADETLEGPTKASSPLNTPRSQTPNPWLGGKPISPSMSSPITTPATATSTHSSTTASQHPSQSAAPTKPSPPPTPSHQRRLSELFQPPASAFGAASDAVRTTADQGFKTIGNTLDSSFKLLFGRLKEQHIQGDGVDANGAVIVPRTLDEARRLVDPKPVVDEDGNISGASSIIEQSDSQTEGNSGTKPEERLLGLIGGKGHQVRDKSADSVISTGSGKRVAFATERAAPSSSQLSSSAAPSPQASTAHAPNAAVESMRNLGNTLNPLNRLAGMNMMRGFGRSTSYGAPTPSADRSKEVGHAHPESHPTTSASASKQSGSKVAAPVQRFLDVADAGDLKISEVADLLNDYRRLASALKDLGAL</sequence>
<evidence type="ECO:0000313" key="4">
    <source>
        <dbReference type="Proteomes" id="UP000192927"/>
    </source>
</evidence>
<dbReference type="EMBL" id="FWEW01003734">
    <property type="protein sequence ID" value="SLM40568.1"/>
    <property type="molecule type" value="Genomic_DNA"/>
</dbReference>
<feature type="compositionally biased region" description="Low complexity" evidence="1">
    <location>
        <begin position="673"/>
        <end position="696"/>
    </location>
</feature>
<evidence type="ECO:0000313" key="3">
    <source>
        <dbReference type="EMBL" id="SLM40568.1"/>
    </source>
</evidence>
<dbReference type="GO" id="GO:0016192">
    <property type="term" value="P:vesicle-mediated transport"/>
    <property type="evidence" value="ECO:0007669"/>
    <property type="project" value="InterPro"/>
</dbReference>
<feature type="compositionally biased region" description="Polar residues" evidence="1">
    <location>
        <begin position="457"/>
        <end position="471"/>
    </location>
</feature>
<feature type="region of interest" description="Disordered" evidence="1">
    <location>
        <begin position="452"/>
        <end position="526"/>
    </location>
</feature>
<dbReference type="GO" id="GO:0005085">
    <property type="term" value="F:guanyl-nucleotide exchange factor activity"/>
    <property type="evidence" value="ECO:0007669"/>
    <property type="project" value="InterPro"/>
</dbReference>
<dbReference type="Proteomes" id="UP000192927">
    <property type="component" value="Unassembled WGS sequence"/>
</dbReference>
<dbReference type="Pfam" id="PF02204">
    <property type="entry name" value="VPS9"/>
    <property type="match status" value="1"/>
</dbReference>
<feature type="region of interest" description="Disordered" evidence="1">
    <location>
        <begin position="727"/>
        <end position="768"/>
    </location>
</feature>
<name>A0A1W5DBP2_9LECA</name>
<dbReference type="InterPro" id="IPR045046">
    <property type="entry name" value="Vps9-like"/>
</dbReference>
<feature type="compositionally biased region" description="Polar residues" evidence="1">
    <location>
        <begin position="752"/>
        <end position="765"/>
    </location>
</feature>
<feature type="compositionally biased region" description="Basic and acidic residues" evidence="1">
    <location>
        <begin position="739"/>
        <end position="751"/>
    </location>
</feature>
<proteinExistence type="predicted"/>